<sequence length="220" mass="23685">MKVLATSIPFAAKSGRALEILDDAGVDLVVNPLGRKPDEKELVEMVRGFDAVLAGTERWSDEVMESAPGLRLIARMGTGLDGVDLMAARRRGIAVTWTPGAPVEAVAEMTVALALSALRGIHESNLAMHAGRWHRVSGRRLGDVTVGVVGLGPIGRRVLDLIGAFRPPRVRLHDLHPDESVLIGSRYPMPEWTGLEELLTESDLVTVHVPLSSSTRGLIN</sequence>
<keyword evidence="1" id="KW-0560">Oxidoreductase</keyword>
<dbReference type="InterPro" id="IPR050223">
    <property type="entry name" value="D-isomer_2-hydroxyacid_DH"/>
</dbReference>
<dbReference type="InterPro" id="IPR036291">
    <property type="entry name" value="NAD(P)-bd_dom_sf"/>
</dbReference>
<gene>
    <name evidence="3" type="ORF">METZ01_LOCUS368006</name>
</gene>
<organism evidence="3">
    <name type="scientific">marine metagenome</name>
    <dbReference type="NCBI Taxonomy" id="408172"/>
    <lineage>
        <taxon>unclassified sequences</taxon>
        <taxon>metagenomes</taxon>
        <taxon>ecological metagenomes</taxon>
    </lineage>
</organism>
<feature type="non-terminal residue" evidence="3">
    <location>
        <position position="220"/>
    </location>
</feature>
<accession>A0A382T010</accession>
<evidence type="ECO:0000259" key="2">
    <source>
        <dbReference type="Pfam" id="PF00389"/>
    </source>
</evidence>
<name>A0A382T010_9ZZZZ</name>
<dbReference type="PANTHER" id="PTHR10996:SF283">
    <property type="entry name" value="GLYOXYLATE_HYDROXYPYRUVATE REDUCTASE B"/>
    <property type="match status" value="1"/>
</dbReference>
<dbReference type="SUPFAM" id="SSF51735">
    <property type="entry name" value="NAD(P)-binding Rossmann-fold domains"/>
    <property type="match status" value="1"/>
</dbReference>
<dbReference type="GO" id="GO:0005829">
    <property type="term" value="C:cytosol"/>
    <property type="evidence" value="ECO:0007669"/>
    <property type="project" value="TreeGrafter"/>
</dbReference>
<dbReference type="GO" id="GO:0051287">
    <property type="term" value="F:NAD binding"/>
    <property type="evidence" value="ECO:0007669"/>
    <property type="project" value="InterPro"/>
</dbReference>
<dbReference type="InterPro" id="IPR006139">
    <property type="entry name" value="D-isomer_2_OHA_DH_cat_dom"/>
</dbReference>
<protein>
    <recommendedName>
        <fullName evidence="2">D-isomer specific 2-hydroxyacid dehydrogenase catalytic domain-containing protein</fullName>
    </recommendedName>
</protein>
<dbReference type="AlphaFoldDB" id="A0A382T010"/>
<dbReference type="GO" id="GO:0030267">
    <property type="term" value="F:glyoxylate reductase (NADPH) activity"/>
    <property type="evidence" value="ECO:0007669"/>
    <property type="project" value="TreeGrafter"/>
</dbReference>
<dbReference type="PANTHER" id="PTHR10996">
    <property type="entry name" value="2-HYDROXYACID DEHYDROGENASE-RELATED"/>
    <property type="match status" value="1"/>
</dbReference>
<dbReference type="EMBL" id="UINC01132688">
    <property type="protein sequence ID" value="SVD15152.1"/>
    <property type="molecule type" value="Genomic_DNA"/>
</dbReference>
<evidence type="ECO:0000313" key="3">
    <source>
        <dbReference type="EMBL" id="SVD15152.1"/>
    </source>
</evidence>
<dbReference type="SUPFAM" id="SSF52283">
    <property type="entry name" value="Formate/glycerate dehydrogenase catalytic domain-like"/>
    <property type="match status" value="1"/>
</dbReference>
<feature type="domain" description="D-isomer specific 2-hydroxyacid dehydrogenase catalytic" evidence="2">
    <location>
        <begin position="17"/>
        <end position="136"/>
    </location>
</feature>
<dbReference type="Gene3D" id="3.40.50.720">
    <property type="entry name" value="NAD(P)-binding Rossmann-like Domain"/>
    <property type="match status" value="2"/>
</dbReference>
<reference evidence="3" key="1">
    <citation type="submission" date="2018-05" db="EMBL/GenBank/DDBJ databases">
        <authorList>
            <person name="Lanie J.A."/>
            <person name="Ng W.-L."/>
            <person name="Kazmierczak K.M."/>
            <person name="Andrzejewski T.M."/>
            <person name="Davidsen T.M."/>
            <person name="Wayne K.J."/>
            <person name="Tettelin H."/>
            <person name="Glass J.I."/>
            <person name="Rusch D."/>
            <person name="Podicherti R."/>
            <person name="Tsui H.-C.T."/>
            <person name="Winkler M.E."/>
        </authorList>
    </citation>
    <scope>NUCLEOTIDE SEQUENCE</scope>
</reference>
<dbReference type="GO" id="GO:0016618">
    <property type="term" value="F:hydroxypyruvate reductase [NAD(P)H] activity"/>
    <property type="evidence" value="ECO:0007669"/>
    <property type="project" value="TreeGrafter"/>
</dbReference>
<proteinExistence type="predicted"/>
<dbReference type="Pfam" id="PF00389">
    <property type="entry name" value="2-Hacid_dh"/>
    <property type="match status" value="1"/>
</dbReference>
<evidence type="ECO:0000256" key="1">
    <source>
        <dbReference type="ARBA" id="ARBA00023002"/>
    </source>
</evidence>